<keyword evidence="9" id="KW-0175">Coiled coil</keyword>
<dbReference type="Pfam" id="PF06580">
    <property type="entry name" value="His_kinase"/>
    <property type="match status" value="1"/>
</dbReference>
<keyword evidence="5 10" id="KW-0812">Transmembrane</keyword>
<organism evidence="12 13">
    <name type="scientific">Enterocloster hominis</name>
    <name type="common">ex Hitch et al. 2024</name>
    <dbReference type="NCBI Taxonomy" id="1917870"/>
    <lineage>
        <taxon>Bacteria</taxon>
        <taxon>Bacillati</taxon>
        <taxon>Bacillota</taxon>
        <taxon>Clostridia</taxon>
        <taxon>Lachnospirales</taxon>
        <taxon>Lachnospiraceae</taxon>
        <taxon>Enterocloster</taxon>
    </lineage>
</organism>
<accession>A0ABV1D8B5</accession>
<evidence type="ECO:0000256" key="4">
    <source>
        <dbReference type="ARBA" id="ARBA00022679"/>
    </source>
</evidence>
<dbReference type="InterPro" id="IPR003594">
    <property type="entry name" value="HATPase_dom"/>
</dbReference>
<gene>
    <name evidence="12" type="ORF">WMQ36_14790</name>
</gene>
<proteinExistence type="predicted"/>
<dbReference type="SUPFAM" id="SSF158472">
    <property type="entry name" value="HAMP domain-like"/>
    <property type="match status" value="1"/>
</dbReference>
<dbReference type="InterPro" id="IPR003660">
    <property type="entry name" value="HAMP_dom"/>
</dbReference>
<evidence type="ECO:0000256" key="3">
    <source>
        <dbReference type="ARBA" id="ARBA00022553"/>
    </source>
</evidence>
<evidence type="ECO:0000256" key="9">
    <source>
        <dbReference type="SAM" id="Coils"/>
    </source>
</evidence>
<dbReference type="InterPro" id="IPR050640">
    <property type="entry name" value="Bact_2-comp_sensor_kinase"/>
</dbReference>
<dbReference type="RefSeq" id="WP_008722484.1">
    <property type="nucleotide sequence ID" value="NZ_JBBMFM010000055.1"/>
</dbReference>
<keyword evidence="7 10" id="KW-1133">Transmembrane helix</keyword>
<dbReference type="Gene3D" id="6.10.340.10">
    <property type="match status" value="1"/>
</dbReference>
<dbReference type="GO" id="GO:0004673">
    <property type="term" value="F:protein histidine kinase activity"/>
    <property type="evidence" value="ECO:0007669"/>
    <property type="project" value="UniProtKB-EC"/>
</dbReference>
<sequence>MKKFFRHLSFRRKLLISFVTLSCIPVLLVGIAAYHLYTKFIINMTETSSIETIDLVCDDIDSLLNDTWSLCSMLTGDIKMQQYLRMDFTSISDQYSNDLAGSMDLASISTYRKDIFGVYVLGQNGGRYKSNYYSFKSEDQRETSWYRSIAGSGEATWFPSHEGSFIVRSSISDNFITVGLPVIDKASGMVNGIVAADIKEDTITQKIKHSLSNGIICIIDQNGDVLFQSNAGNNLHYPIDISQNLVSNILQSTGSTIGKSMVVPDSTYLVVSRTLRNSNWRIAGIIDRGFLTQNSKDITHIVMLLLLIIAFSSLYIAMLISQSVYKPVKILYRMMEDVENGDFSVRYTYPSSDEFGKLGKNFNQMLERTQELINQIYEEQKKLKNSELKALQAQIQPHFLYNSLDSIMWLLRMDKNRDAEKMLAELSTLFKISLSKGNEVITISEELRHITSYLFITNMIYSKKFEYVIECDPVLYSYKTLKLLLQPLVENAIAHAVPLQGQKVFIQVRIHECQDSLVLSVQDISRGMDSKVLENLRQQLEAPVQPDRRDSGYGLYNVNERIHILFGKNYGLTITSEPEFGTEVCIRIPKLKGDDTFVPGNTM</sequence>
<evidence type="ECO:0000256" key="6">
    <source>
        <dbReference type="ARBA" id="ARBA00022777"/>
    </source>
</evidence>
<protein>
    <submittedName>
        <fullName evidence="12">Sensor histidine kinase</fullName>
        <ecNumber evidence="12">2.7.13.3</ecNumber>
    </submittedName>
</protein>
<dbReference type="CDD" id="cd06225">
    <property type="entry name" value="HAMP"/>
    <property type="match status" value="1"/>
</dbReference>
<feature type="transmembrane region" description="Helical" evidence="10">
    <location>
        <begin position="301"/>
        <end position="325"/>
    </location>
</feature>
<feature type="coiled-coil region" evidence="9">
    <location>
        <begin position="366"/>
        <end position="394"/>
    </location>
</feature>
<feature type="domain" description="HAMP" evidence="11">
    <location>
        <begin position="322"/>
        <end position="374"/>
    </location>
</feature>
<dbReference type="Pfam" id="PF00672">
    <property type="entry name" value="HAMP"/>
    <property type="match status" value="1"/>
</dbReference>
<dbReference type="PANTHER" id="PTHR34220:SF7">
    <property type="entry name" value="SENSOR HISTIDINE KINASE YPDA"/>
    <property type="match status" value="1"/>
</dbReference>
<reference evidence="12 13" key="1">
    <citation type="submission" date="2024-03" db="EMBL/GenBank/DDBJ databases">
        <title>Human intestinal bacterial collection.</title>
        <authorList>
            <person name="Pauvert C."/>
            <person name="Hitch T.C.A."/>
            <person name="Clavel T."/>
        </authorList>
    </citation>
    <scope>NUCLEOTIDE SEQUENCE [LARGE SCALE GENOMIC DNA]</scope>
    <source>
        <strain evidence="12 13">CLA-SR-H021</strain>
    </source>
</reference>
<dbReference type="PANTHER" id="PTHR34220">
    <property type="entry name" value="SENSOR HISTIDINE KINASE YPDA"/>
    <property type="match status" value="1"/>
</dbReference>
<dbReference type="InterPro" id="IPR033479">
    <property type="entry name" value="dCache_1"/>
</dbReference>
<keyword evidence="13" id="KW-1185">Reference proteome</keyword>
<dbReference type="Pfam" id="PF02518">
    <property type="entry name" value="HATPase_c"/>
    <property type="match status" value="1"/>
</dbReference>
<dbReference type="EMBL" id="JBBMFM010000055">
    <property type="protein sequence ID" value="MEQ2426240.1"/>
    <property type="molecule type" value="Genomic_DNA"/>
</dbReference>
<keyword evidence="6 12" id="KW-0418">Kinase</keyword>
<evidence type="ECO:0000259" key="11">
    <source>
        <dbReference type="PROSITE" id="PS50885"/>
    </source>
</evidence>
<keyword evidence="3" id="KW-0597">Phosphoprotein</keyword>
<dbReference type="PROSITE" id="PS50885">
    <property type="entry name" value="HAMP"/>
    <property type="match status" value="1"/>
</dbReference>
<evidence type="ECO:0000256" key="8">
    <source>
        <dbReference type="ARBA" id="ARBA00023136"/>
    </source>
</evidence>
<evidence type="ECO:0000256" key="10">
    <source>
        <dbReference type="SAM" id="Phobius"/>
    </source>
</evidence>
<dbReference type="Proteomes" id="UP001454086">
    <property type="component" value="Unassembled WGS sequence"/>
</dbReference>
<dbReference type="InterPro" id="IPR036890">
    <property type="entry name" value="HATPase_C_sf"/>
</dbReference>
<name>A0ABV1D8B5_9FIRM</name>
<keyword evidence="8 10" id="KW-0472">Membrane</keyword>
<comment type="caution">
    <text evidence="12">The sequence shown here is derived from an EMBL/GenBank/DDBJ whole genome shotgun (WGS) entry which is preliminary data.</text>
</comment>
<evidence type="ECO:0000256" key="2">
    <source>
        <dbReference type="ARBA" id="ARBA00022475"/>
    </source>
</evidence>
<evidence type="ECO:0000256" key="5">
    <source>
        <dbReference type="ARBA" id="ARBA00022692"/>
    </source>
</evidence>
<evidence type="ECO:0000256" key="7">
    <source>
        <dbReference type="ARBA" id="ARBA00022989"/>
    </source>
</evidence>
<dbReference type="SUPFAM" id="SSF55874">
    <property type="entry name" value="ATPase domain of HSP90 chaperone/DNA topoisomerase II/histidine kinase"/>
    <property type="match status" value="1"/>
</dbReference>
<dbReference type="InterPro" id="IPR010559">
    <property type="entry name" value="Sig_transdc_His_kin_internal"/>
</dbReference>
<dbReference type="Pfam" id="PF02743">
    <property type="entry name" value="dCache_1"/>
    <property type="match status" value="1"/>
</dbReference>
<keyword evidence="4 12" id="KW-0808">Transferase</keyword>
<keyword evidence="2" id="KW-1003">Cell membrane</keyword>
<evidence type="ECO:0000313" key="13">
    <source>
        <dbReference type="Proteomes" id="UP001454086"/>
    </source>
</evidence>
<dbReference type="Gene3D" id="3.30.450.20">
    <property type="entry name" value="PAS domain"/>
    <property type="match status" value="2"/>
</dbReference>
<evidence type="ECO:0000313" key="12">
    <source>
        <dbReference type="EMBL" id="MEQ2426240.1"/>
    </source>
</evidence>
<evidence type="ECO:0000256" key="1">
    <source>
        <dbReference type="ARBA" id="ARBA00004651"/>
    </source>
</evidence>
<dbReference type="SMART" id="SM00304">
    <property type="entry name" value="HAMP"/>
    <property type="match status" value="1"/>
</dbReference>
<comment type="subcellular location">
    <subcellularLocation>
        <location evidence="1">Cell membrane</location>
        <topology evidence="1">Multi-pass membrane protein</topology>
    </subcellularLocation>
</comment>
<dbReference type="Gene3D" id="3.30.565.10">
    <property type="entry name" value="Histidine kinase-like ATPase, C-terminal domain"/>
    <property type="match status" value="1"/>
</dbReference>
<dbReference type="EC" id="2.7.13.3" evidence="12"/>